<name>A0A223KXT1_9BACI</name>
<feature type="transmembrane region" description="Helical" evidence="8">
    <location>
        <begin position="350"/>
        <end position="373"/>
    </location>
</feature>
<feature type="transmembrane region" description="Helical" evidence="8">
    <location>
        <begin position="291"/>
        <end position="310"/>
    </location>
</feature>
<dbReference type="CDD" id="cd17474">
    <property type="entry name" value="MFS_YfmO_like"/>
    <property type="match status" value="1"/>
</dbReference>
<feature type="domain" description="Major facilitator superfamily (MFS) profile" evidence="9">
    <location>
        <begin position="14"/>
        <end position="403"/>
    </location>
</feature>
<dbReference type="EMBL" id="CP018866">
    <property type="protein sequence ID" value="AST94286.1"/>
    <property type="molecule type" value="Genomic_DNA"/>
</dbReference>
<dbReference type="InterPro" id="IPR020846">
    <property type="entry name" value="MFS_dom"/>
</dbReference>
<reference evidence="10 11" key="1">
    <citation type="submission" date="2016-12" db="EMBL/GenBank/DDBJ databases">
        <title>The whole genome sequencing and assembly of Bacillus cohnii DSM 6307T strain.</title>
        <authorList>
            <person name="Lee Y.-J."/>
            <person name="Yi H."/>
            <person name="Bahn Y.-S."/>
            <person name="Kim J.F."/>
            <person name="Lee D.-W."/>
        </authorList>
    </citation>
    <scope>NUCLEOTIDE SEQUENCE [LARGE SCALE GENOMIC DNA]</scope>
    <source>
        <strain evidence="10 11">DSM 6307</strain>
    </source>
</reference>
<gene>
    <name evidence="10" type="ORF">BC6307_09060</name>
</gene>
<keyword evidence="3" id="KW-0813">Transport</keyword>
<feature type="transmembrane region" description="Helical" evidence="8">
    <location>
        <begin position="80"/>
        <end position="100"/>
    </location>
</feature>
<dbReference type="PANTHER" id="PTHR43124">
    <property type="entry name" value="PURINE EFFLUX PUMP PBUE"/>
    <property type="match status" value="1"/>
</dbReference>
<evidence type="ECO:0000256" key="3">
    <source>
        <dbReference type="ARBA" id="ARBA00022448"/>
    </source>
</evidence>
<comment type="similarity">
    <text evidence="2">Belongs to the major facilitator superfamily. TCR/Tet family.</text>
</comment>
<feature type="transmembrane region" description="Helical" evidence="8">
    <location>
        <begin position="48"/>
        <end position="68"/>
    </location>
</feature>
<dbReference type="PANTHER" id="PTHR43124:SF3">
    <property type="entry name" value="CHLORAMPHENICOL EFFLUX PUMP RV0191"/>
    <property type="match status" value="1"/>
</dbReference>
<dbReference type="Gene3D" id="1.20.1250.20">
    <property type="entry name" value="MFS general substrate transporter like domains"/>
    <property type="match status" value="1"/>
</dbReference>
<proteinExistence type="inferred from homology"/>
<evidence type="ECO:0000256" key="1">
    <source>
        <dbReference type="ARBA" id="ARBA00004651"/>
    </source>
</evidence>
<dbReference type="AlphaFoldDB" id="A0A223KXT1"/>
<dbReference type="InterPro" id="IPR050189">
    <property type="entry name" value="MFS_Efflux_Transporters"/>
</dbReference>
<dbReference type="Pfam" id="PF07690">
    <property type="entry name" value="MFS_1"/>
    <property type="match status" value="1"/>
</dbReference>
<dbReference type="PROSITE" id="PS00216">
    <property type="entry name" value="SUGAR_TRANSPORT_1"/>
    <property type="match status" value="1"/>
</dbReference>
<accession>A0A223KXT1</accession>
<feature type="transmembrane region" description="Helical" evidence="8">
    <location>
        <begin position="12"/>
        <end position="36"/>
    </location>
</feature>
<evidence type="ECO:0000256" key="7">
    <source>
        <dbReference type="ARBA" id="ARBA00023136"/>
    </source>
</evidence>
<feature type="transmembrane region" description="Helical" evidence="8">
    <location>
        <begin position="161"/>
        <end position="193"/>
    </location>
</feature>
<evidence type="ECO:0000256" key="5">
    <source>
        <dbReference type="ARBA" id="ARBA00022692"/>
    </source>
</evidence>
<keyword evidence="11" id="KW-1185">Reference proteome</keyword>
<dbReference type="KEGG" id="bcoh:BC6307_09060"/>
<keyword evidence="4" id="KW-1003">Cell membrane</keyword>
<comment type="subcellular location">
    <subcellularLocation>
        <location evidence="1">Cell membrane</location>
        <topology evidence="1">Multi-pass membrane protein</topology>
    </subcellularLocation>
</comment>
<dbReference type="PROSITE" id="PS00217">
    <property type="entry name" value="SUGAR_TRANSPORT_2"/>
    <property type="match status" value="1"/>
</dbReference>
<evidence type="ECO:0000259" key="9">
    <source>
        <dbReference type="PROSITE" id="PS50850"/>
    </source>
</evidence>
<feature type="transmembrane region" description="Helical" evidence="8">
    <location>
        <begin position="379"/>
        <end position="399"/>
    </location>
</feature>
<dbReference type="GO" id="GO:0022857">
    <property type="term" value="F:transmembrane transporter activity"/>
    <property type="evidence" value="ECO:0007669"/>
    <property type="project" value="InterPro"/>
</dbReference>
<feature type="transmembrane region" description="Helical" evidence="8">
    <location>
        <begin position="223"/>
        <end position="245"/>
    </location>
</feature>
<keyword evidence="6 8" id="KW-1133">Transmembrane helix</keyword>
<evidence type="ECO:0000256" key="8">
    <source>
        <dbReference type="SAM" id="Phobius"/>
    </source>
</evidence>
<dbReference type="PROSITE" id="PS50850">
    <property type="entry name" value="MFS"/>
    <property type="match status" value="1"/>
</dbReference>
<dbReference type="GO" id="GO:0005886">
    <property type="term" value="C:plasma membrane"/>
    <property type="evidence" value="ECO:0007669"/>
    <property type="project" value="UniProtKB-SubCell"/>
</dbReference>
<organism evidence="10 11">
    <name type="scientific">Sutcliffiella cohnii</name>
    <dbReference type="NCBI Taxonomy" id="33932"/>
    <lineage>
        <taxon>Bacteria</taxon>
        <taxon>Bacillati</taxon>
        <taxon>Bacillota</taxon>
        <taxon>Bacilli</taxon>
        <taxon>Bacillales</taxon>
        <taxon>Bacillaceae</taxon>
        <taxon>Sutcliffiella</taxon>
    </lineage>
</organism>
<evidence type="ECO:0000313" key="11">
    <source>
        <dbReference type="Proteomes" id="UP000215224"/>
    </source>
</evidence>
<dbReference type="STRING" id="1314751.GCA_001591425_04273"/>
<dbReference type="InterPro" id="IPR001958">
    <property type="entry name" value="Tet-R_TetA/multi-R_MdtG-like"/>
</dbReference>
<dbReference type="PRINTS" id="PR01035">
    <property type="entry name" value="TCRTETA"/>
</dbReference>
<dbReference type="InterPro" id="IPR036259">
    <property type="entry name" value="MFS_trans_sf"/>
</dbReference>
<feature type="transmembrane region" description="Helical" evidence="8">
    <location>
        <begin position="261"/>
        <end position="279"/>
    </location>
</feature>
<sequence>MIKEGIAMQHKRWAVVSIASIPLVMTLGNSMLIPVLPTIEKKLDITSFQVSMIITVYSIVAIVLIPVAGYLSDRLGRKAIIIPSLIIAAVGGIISGWAGWQAENPYWLILAGRTLQGIGAAGASPIVMPLIGDMFKSETEVSKNLGIIETSNTLGKVLSPVLGALLAGIIWFLPFFAIPAFCALSVVLMIFLVKAPKKEKEKPVPFKEFVQGVKGIFKRHAKWLLAIFIIGGILMFILFGILFYLSDLLEKKHEIDGLKKGLYLAIPLAALCIASYITGKKIKENQILMKWLIVSSIGFLGGAVFINSFFDNVWVTMGLFLVGGIGIGISLPCLDAIITEGIGKEERGTITSIYSSMRFIGVASGPPAIALLIGASEKIMFYVLTVLCLIGVFVSLKGIHPPPNKGKPNEGDTIWKKSGG</sequence>
<dbReference type="InterPro" id="IPR011701">
    <property type="entry name" value="MFS"/>
</dbReference>
<keyword evidence="7 8" id="KW-0472">Membrane</keyword>
<keyword evidence="5 8" id="KW-0812">Transmembrane</keyword>
<feature type="transmembrane region" description="Helical" evidence="8">
    <location>
        <begin position="316"/>
        <end position="338"/>
    </location>
</feature>
<dbReference type="Proteomes" id="UP000215224">
    <property type="component" value="Chromosome"/>
</dbReference>
<dbReference type="InterPro" id="IPR005829">
    <property type="entry name" value="Sugar_transporter_CS"/>
</dbReference>
<evidence type="ECO:0000256" key="4">
    <source>
        <dbReference type="ARBA" id="ARBA00022475"/>
    </source>
</evidence>
<evidence type="ECO:0000313" key="10">
    <source>
        <dbReference type="EMBL" id="AST94286.1"/>
    </source>
</evidence>
<protein>
    <submittedName>
        <fullName evidence="10">MFS transporter</fullName>
    </submittedName>
</protein>
<dbReference type="SUPFAM" id="SSF103473">
    <property type="entry name" value="MFS general substrate transporter"/>
    <property type="match status" value="1"/>
</dbReference>
<evidence type="ECO:0000256" key="2">
    <source>
        <dbReference type="ARBA" id="ARBA00007520"/>
    </source>
</evidence>
<evidence type="ECO:0000256" key="6">
    <source>
        <dbReference type="ARBA" id="ARBA00022989"/>
    </source>
</evidence>